<protein>
    <submittedName>
        <fullName evidence="2">Uncharacterized protein</fullName>
    </submittedName>
</protein>
<evidence type="ECO:0000313" key="3">
    <source>
        <dbReference type="Proteomes" id="UP000016933"/>
    </source>
</evidence>
<name>N1PNM9_DOTSN</name>
<evidence type="ECO:0000313" key="2">
    <source>
        <dbReference type="EMBL" id="EME44528.1"/>
    </source>
</evidence>
<reference evidence="3" key="1">
    <citation type="journal article" date="2012" name="PLoS Genet.">
        <title>The genomes of the fungal plant pathogens Cladosporium fulvum and Dothistroma septosporum reveal adaptation to different hosts and lifestyles but also signatures of common ancestry.</title>
        <authorList>
            <person name="de Wit P.J.G.M."/>
            <person name="van der Burgt A."/>
            <person name="Oekmen B."/>
            <person name="Stergiopoulos I."/>
            <person name="Abd-Elsalam K.A."/>
            <person name="Aerts A.L."/>
            <person name="Bahkali A.H."/>
            <person name="Beenen H.G."/>
            <person name="Chettri P."/>
            <person name="Cox M.P."/>
            <person name="Datema E."/>
            <person name="de Vries R.P."/>
            <person name="Dhillon B."/>
            <person name="Ganley A.R."/>
            <person name="Griffiths S.A."/>
            <person name="Guo Y."/>
            <person name="Hamelin R.C."/>
            <person name="Henrissat B."/>
            <person name="Kabir M.S."/>
            <person name="Jashni M.K."/>
            <person name="Kema G."/>
            <person name="Klaubauf S."/>
            <person name="Lapidus A."/>
            <person name="Levasseur A."/>
            <person name="Lindquist E."/>
            <person name="Mehrabi R."/>
            <person name="Ohm R.A."/>
            <person name="Owen T.J."/>
            <person name="Salamov A."/>
            <person name="Schwelm A."/>
            <person name="Schijlen E."/>
            <person name="Sun H."/>
            <person name="van den Burg H.A."/>
            <person name="van Ham R.C.H.J."/>
            <person name="Zhang S."/>
            <person name="Goodwin S.B."/>
            <person name="Grigoriev I.V."/>
            <person name="Collemare J."/>
            <person name="Bradshaw R.E."/>
        </authorList>
    </citation>
    <scope>NUCLEOTIDE SEQUENCE [LARGE SCALE GENOMIC DNA]</scope>
    <source>
        <strain evidence="3">NZE10 / CBS 128990</strain>
    </source>
</reference>
<dbReference type="Proteomes" id="UP000016933">
    <property type="component" value="Unassembled WGS sequence"/>
</dbReference>
<organism evidence="2 3">
    <name type="scientific">Dothistroma septosporum (strain NZE10 / CBS 128990)</name>
    <name type="common">Red band needle blight fungus</name>
    <name type="synonym">Mycosphaerella pini</name>
    <dbReference type="NCBI Taxonomy" id="675120"/>
    <lineage>
        <taxon>Eukaryota</taxon>
        <taxon>Fungi</taxon>
        <taxon>Dikarya</taxon>
        <taxon>Ascomycota</taxon>
        <taxon>Pezizomycotina</taxon>
        <taxon>Dothideomycetes</taxon>
        <taxon>Dothideomycetidae</taxon>
        <taxon>Mycosphaerellales</taxon>
        <taxon>Mycosphaerellaceae</taxon>
        <taxon>Dothistroma</taxon>
    </lineage>
</organism>
<feature type="region of interest" description="Disordered" evidence="1">
    <location>
        <begin position="97"/>
        <end position="127"/>
    </location>
</feature>
<dbReference type="EMBL" id="KB446539">
    <property type="protein sequence ID" value="EME44528.1"/>
    <property type="molecule type" value="Genomic_DNA"/>
</dbReference>
<proteinExistence type="predicted"/>
<accession>N1PNM9</accession>
<dbReference type="AlphaFoldDB" id="N1PNM9"/>
<feature type="compositionally biased region" description="Basic and acidic residues" evidence="1">
    <location>
        <begin position="97"/>
        <end position="108"/>
    </location>
</feature>
<dbReference type="HOGENOM" id="CLU_776185_0_0_1"/>
<dbReference type="OrthoDB" id="3892448at2759"/>
<dbReference type="OMA" id="WHEENTL"/>
<evidence type="ECO:0000256" key="1">
    <source>
        <dbReference type="SAM" id="MobiDB-lite"/>
    </source>
</evidence>
<reference evidence="2 3" key="2">
    <citation type="journal article" date="2012" name="PLoS Pathog.">
        <title>Diverse lifestyles and strategies of plant pathogenesis encoded in the genomes of eighteen Dothideomycetes fungi.</title>
        <authorList>
            <person name="Ohm R.A."/>
            <person name="Feau N."/>
            <person name="Henrissat B."/>
            <person name="Schoch C.L."/>
            <person name="Horwitz B.A."/>
            <person name="Barry K.W."/>
            <person name="Condon B.J."/>
            <person name="Copeland A.C."/>
            <person name="Dhillon B."/>
            <person name="Glaser F."/>
            <person name="Hesse C.N."/>
            <person name="Kosti I."/>
            <person name="LaButti K."/>
            <person name="Lindquist E.A."/>
            <person name="Lucas S."/>
            <person name="Salamov A.A."/>
            <person name="Bradshaw R.E."/>
            <person name="Ciuffetti L."/>
            <person name="Hamelin R.C."/>
            <person name="Kema G.H.J."/>
            <person name="Lawrence C."/>
            <person name="Scott J.A."/>
            <person name="Spatafora J.W."/>
            <person name="Turgeon B.G."/>
            <person name="de Wit P.J.G.M."/>
            <person name="Zhong S."/>
            <person name="Goodwin S.B."/>
            <person name="Grigoriev I.V."/>
        </authorList>
    </citation>
    <scope>NUCLEOTIDE SEQUENCE [LARGE SCALE GENOMIC DNA]</scope>
    <source>
        <strain evidence="3">NZE10 / CBS 128990</strain>
    </source>
</reference>
<sequence length="357" mass="41055">MHLRSLNTLEEVASSRPAIRNAIKSLFFQTDGTNFWLEHHANRDRRRFDIWHALRQRAHETEGPRYISLLANHNTKDDAGRNAVVYAALLNCHSTNERANHDYPRPDADEPSDDAWQSAPRDDEARKDPQLISAFEHYKKLTKDEIRMSSESLVQAKLMGLFRSCPNLTKLSFNVKDILRRNNAFESPEWLRGLFVPHGATFQQPAAFMQTMSAAYDASVKLLDLSVGYGPELLDSFGDDERLHLALKDLTRLHWRVESADPWGNGNTGDFRDFSTSLCRGYLRQITSSCQKMQCLYLDMMHHPLDTHRAWLKAIISSDLVFQHLRHLRITNFQASPDQLSSLLLRHAKTLESLHLP</sequence>
<gene>
    <name evidence="2" type="ORF">DOTSEDRAFT_72107</name>
</gene>
<dbReference type="STRING" id="675120.N1PNM9"/>
<keyword evidence="3" id="KW-1185">Reference proteome</keyword>